<name>A0A9X7VYD1_9BACL</name>
<dbReference type="InterPro" id="IPR036249">
    <property type="entry name" value="Thioredoxin-like_sf"/>
</dbReference>
<dbReference type="RefSeq" id="WP_206656236.1">
    <property type="nucleotide sequence ID" value="NZ_CP071182.1"/>
</dbReference>
<dbReference type="EMBL" id="CP071182">
    <property type="protein sequence ID" value="QSO46875.1"/>
    <property type="molecule type" value="Genomic_DNA"/>
</dbReference>
<proteinExistence type="predicted"/>
<protein>
    <submittedName>
        <fullName evidence="1">Glutaredoxin family protein</fullName>
    </submittedName>
</protein>
<gene>
    <name evidence="1" type="ORF">JZ786_20975</name>
</gene>
<dbReference type="SUPFAM" id="SSF52833">
    <property type="entry name" value="Thioredoxin-like"/>
    <property type="match status" value="1"/>
</dbReference>
<keyword evidence="2" id="KW-1185">Reference proteome</keyword>
<dbReference type="CDD" id="cd02976">
    <property type="entry name" value="NrdH"/>
    <property type="match status" value="1"/>
</dbReference>
<dbReference type="Gene3D" id="3.40.30.10">
    <property type="entry name" value="Glutaredoxin"/>
    <property type="match status" value="1"/>
</dbReference>
<reference evidence="1 2" key="1">
    <citation type="submission" date="2021-02" db="EMBL/GenBank/DDBJ databases">
        <title>Alicyclobacillus curvatus sp. nov. and Alicyclobacillus mengziensis sp. nov., two acidophilic bacteria isolated from acid mine drainage.</title>
        <authorList>
            <person name="Huang Y."/>
        </authorList>
    </citation>
    <scope>NUCLEOTIDE SEQUENCE [LARGE SCALE GENOMIC DNA]</scope>
    <source>
        <strain evidence="1 2">S30H14</strain>
    </source>
</reference>
<evidence type="ECO:0000313" key="2">
    <source>
        <dbReference type="Proteomes" id="UP000663505"/>
    </source>
</evidence>
<sequence>MKEFLSRRHIPFQEVHLFRQANAIDDLMRLTGSFTAPVAIVGKRFVRGYDPVLLSRLLEEEGWLSRDNNGS</sequence>
<evidence type="ECO:0000313" key="1">
    <source>
        <dbReference type="EMBL" id="QSO46875.1"/>
    </source>
</evidence>
<dbReference type="KEGG" id="afx:JZ786_20975"/>
<dbReference type="AlphaFoldDB" id="A0A9X7VYD1"/>
<dbReference type="Proteomes" id="UP000663505">
    <property type="component" value="Chromosome"/>
</dbReference>
<accession>A0A9X7VYD1</accession>
<organism evidence="1 2">
    <name type="scientific">Alicyclobacillus mengziensis</name>
    <dbReference type="NCBI Taxonomy" id="2931921"/>
    <lineage>
        <taxon>Bacteria</taxon>
        <taxon>Bacillati</taxon>
        <taxon>Bacillota</taxon>
        <taxon>Bacilli</taxon>
        <taxon>Bacillales</taxon>
        <taxon>Alicyclobacillaceae</taxon>
        <taxon>Alicyclobacillus</taxon>
    </lineage>
</organism>